<dbReference type="InterPro" id="IPR014314">
    <property type="entry name" value="Succ_DH_cytb556"/>
</dbReference>
<evidence type="ECO:0000256" key="13">
    <source>
        <dbReference type="SAM" id="Phobius"/>
    </source>
</evidence>
<feature type="binding site" description="axial binding residue" evidence="12">
    <location>
        <position position="83"/>
    </location>
    <ligand>
        <name>heme</name>
        <dbReference type="ChEBI" id="CHEBI:30413"/>
        <note>ligand shared with second transmembrane subunit</note>
    </ligand>
    <ligandPart>
        <name>Fe</name>
        <dbReference type="ChEBI" id="CHEBI:18248"/>
    </ligandPart>
</feature>
<evidence type="ECO:0000256" key="2">
    <source>
        <dbReference type="ARBA" id="ARBA00004141"/>
    </source>
</evidence>
<keyword evidence="6 13" id="KW-0812">Transmembrane</keyword>
<evidence type="ECO:0000256" key="6">
    <source>
        <dbReference type="ARBA" id="ARBA00022692"/>
    </source>
</evidence>
<dbReference type="PANTHER" id="PTHR10978">
    <property type="entry name" value="SUCCINATE DEHYDROGENASE CYTOCHROME B560 SUBUNIT"/>
    <property type="match status" value="1"/>
</dbReference>
<dbReference type="NCBIfam" id="TIGR02970">
    <property type="entry name" value="succ_dehyd_cytB"/>
    <property type="match status" value="1"/>
</dbReference>
<dbReference type="GO" id="GO:0006099">
    <property type="term" value="P:tricarboxylic acid cycle"/>
    <property type="evidence" value="ECO:0007669"/>
    <property type="project" value="InterPro"/>
</dbReference>
<proteinExistence type="inferred from homology"/>
<dbReference type="RefSeq" id="WP_083561194.1">
    <property type="nucleotide sequence ID" value="NZ_AQQV01000002.1"/>
</dbReference>
<accession>A0A1Y1SDB2</accession>
<evidence type="ECO:0000313" key="14">
    <source>
        <dbReference type="EMBL" id="ORE86985.1"/>
    </source>
</evidence>
<keyword evidence="15" id="KW-1185">Reference proteome</keyword>
<dbReference type="CDD" id="cd03499">
    <property type="entry name" value="SQR_TypeC_SdhC"/>
    <property type="match status" value="1"/>
</dbReference>
<evidence type="ECO:0000256" key="3">
    <source>
        <dbReference type="ARBA" id="ARBA00007244"/>
    </source>
</evidence>
<dbReference type="InterPro" id="IPR034804">
    <property type="entry name" value="SQR/QFR_C/D"/>
</dbReference>
<dbReference type="InterPro" id="IPR018495">
    <property type="entry name" value="Succ_DH_cyt_bsu_CS"/>
</dbReference>
<comment type="subunit">
    <text evidence="11">Part of an enzyme complex containing four subunits: a flavoprotein, an iron-sulfur protein, plus two membrane-anchoring proteins, SdhC and SdhD. The complex can form homotrimers.</text>
</comment>
<dbReference type="PIRSF" id="PIRSF000178">
    <property type="entry name" value="SDH_cyt_b560"/>
    <property type="match status" value="1"/>
</dbReference>
<dbReference type="InterPro" id="IPR000701">
    <property type="entry name" value="SuccDH_FuR_B_TM-su"/>
</dbReference>
<protein>
    <recommendedName>
        <fullName evidence="4">Succinate dehydrogenase cytochrome b556 subunit</fullName>
    </recommendedName>
</protein>
<evidence type="ECO:0000256" key="12">
    <source>
        <dbReference type="PIRSR" id="PIRSR000178-1"/>
    </source>
</evidence>
<feature type="transmembrane region" description="Helical" evidence="13">
    <location>
        <begin position="71"/>
        <end position="90"/>
    </location>
</feature>
<keyword evidence="7 12" id="KW-0479">Metal-binding</keyword>
<comment type="subcellular location">
    <subcellularLocation>
        <location evidence="2">Membrane</location>
        <topology evidence="2">Multi-pass membrane protein</topology>
    </subcellularLocation>
</comment>
<comment type="function">
    <text evidence="1">Membrane-anchoring subunit of succinate dehydrogenase (SDH).</text>
</comment>
<dbReference type="Pfam" id="PF01127">
    <property type="entry name" value="Sdh_cyt"/>
    <property type="match status" value="1"/>
</dbReference>
<dbReference type="GO" id="GO:0046872">
    <property type="term" value="F:metal ion binding"/>
    <property type="evidence" value="ECO:0007669"/>
    <property type="project" value="UniProtKB-KW"/>
</dbReference>
<evidence type="ECO:0000256" key="9">
    <source>
        <dbReference type="ARBA" id="ARBA00023004"/>
    </source>
</evidence>
<name>A0A1Y1SDB2_9GAMM</name>
<dbReference type="STRING" id="1317117.ATO7_08097"/>
<evidence type="ECO:0000256" key="4">
    <source>
        <dbReference type="ARBA" id="ARBA00020076"/>
    </source>
</evidence>
<feature type="transmembrane region" description="Helical" evidence="13">
    <location>
        <begin position="110"/>
        <end position="127"/>
    </location>
</feature>
<feature type="transmembrane region" description="Helical" evidence="13">
    <location>
        <begin position="27"/>
        <end position="50"/>
    </location>
</feature>
<dbReference type="EMBL" id="AQQV01000002">
    <property type="protein sequence ID" value="ORE86985.1"/>
    <property type="molecule type" value="Genomic_DNA"/>
</dbReference>
<dbReference type="GO" id="GO:0009055">
    <property type="term" value="F:electron transfer activity"/>
    <property type="evidence" value="ECO:0007669"/>
    <property type="project" value="InterPro"/>
</dbReference>
<evidence type="ECO:0000256" key="7">
    <source>
        <dbReference type="ARBA" id="ARBA00022723"/>
    </source>
</evidence>
<dbReference type="SUPFAM" id="SSF81343">
    <property type="entry name" value="Fumarate reductase respiratory complex transmembrane subunits"/>
    <property type="match status" value="1"/>
</dbReference>
<keyword evidence="5 12" id="KW-0349">Heme</keyword>
<dbReference type="PROSITE" id="PS01000">
    <property type="entry name" value="SDH_CYT_1"/>
    <property type="match status" value="1"/>
</dbReference>
<dbReference type="Proteomes" id="UP000192342">
    <property type="component" value="Unassembled WGS sequence"/>
</dbReference>
<dbReference type="PROSITE" id="PS01001">
    <property type="entry name" value="SDH_CYT_2"/>
    <property type="match status" value="1"/>
</dbReference>
<evidence type="ECO:0000256" key="1">
    <source>
        <dbReference type="ARBA" id="ARBA00004050"/>
    </source>
</evidence>
<evidence type="ECO:0000256" key="11">
    <source>
        <dbReference type="ARBA" id="ARBA00025912"/>
    </source>
</evidence>
<comment type="cofactor">
    <cofactor evidence="12">
        <name>heme</name>
        <dbReference type="ChEBI" id="CHEBI:30413"/>
    </cofactor>
    <text evidence="12">The heme is bound between the two transmembrane subunits.</text>
</comment>
<keyword evidence="10 13" id="KW-0472">Membrane</keyword>
<organism evidence="14 15">
    <name type="scientific">Oceanococcus atlanticus</name>
    <dbReference type="NCBI Taxonomy" id="1317117"/>
    <lineage>
        <taxon>Bacteria</taxon>
        <taxon>Pseudomonadati</taxon>
        <taxon>Pseudomonadota</taxon>
        <taxon>Gammaproteobacteria</taxon>
        <taxon>Chromatiales</taxon>
        <taxon>Oceanococcaceae</taxon>
        <taxon>Oceanococcus</taxon>
    </lineage>
</organism>
<sequence length="128" mass="13897">MAIDTGGRPLSPHLQVYRLPLAAILSITHRITGVGLAMGTVGLICWLMALASGEQSFAAVQSFYASWFGKFLLFGYSVALLYHLCTGIRHLFWDAGMNLGKDEVERSDKMVIGGVVVLTAVLWLVALI</sequence>
<dbReference type="GO" id="GO:0016020">
    <property type="term" value="C:membrane"/>
    <property type="evidence" value="ECO:0007669"/>
    <property type="project" value="UniProtKB-SubCell"/>
</dbReference>
<dbReference type="Gene3D" id="1.20.1300.10">
    <property type="entry name" value="Fumarate reductase/succinate dehydrogenase, transmembrane subunit"/>
    <property type="match status" value="1"/>
</dbReference>
<keyword evidence="9 12" id="KW-0408">Iron</keyword>
<dbReference type="AlphaFoldDB" id="A0A1Y1SDB2"/>
<gene>
    <name evidence="14" type="ORF">ATO7_08097</name>
</gene>
<evidence type="ECO:0000256" key="10">
    <source>
        <dbReference type="ARBA" id="ARBA00023136"/>
    </source>
</evidence>
<comment type="caution">
    <text evidence="14">The sequence shown here is derived from an EMBL/GenBank/DDBJ whole genome shotgun (WGS) entry which is preliminary data.</text>
</comment>
<evidence type="ECO:0000313" key="15">
    <source>
        <dbReference type="Proteomes" id="UP000192342"/>
    </source>
</evidence>
<comment type="similarity">
    <text evidence="3">Belongs to the cytochrome b560 family.</text>
</comment>
<dbReference type="OrthoDB" id="9799441at2"/>
<dbReference type="PANTHER" id="PTHR10978:SF5">
    <property type="entry name" value="SUCCINATE DEHYDROGENASE CYTOCHROME B560 SUBUNIT, MITOCHONDRIAL"/>
    <property type="match status" value="1"/>
</dbReference>
<evidence type="ECO:0000256" key="5">
    <source>
        <dbReference type="ARBA" id="ARBA00022617"/>
    </source>
</evidence>
<keyword evidence="8 13" id="KW-1133">Transmembrane helix</keyword>
<evidence type="ECO:0000256" key="8">
    <source>
        <dbReference type="ARBA" id="ARBA00022989"/>
    </source>
</evidence>
<reference evidence="14 15" key="1">
    <citation type="submission" date="2013-04" db="EMBL/GenBank/DDBJ databases">
        <title>Oceanococcus atlanticus 22II-S10r2 Genome Sequencing.</title>
        <authorList>
            <person name="Lai Q."/>
            <person name="Li G."/>
            <person name="Shao Z."/>
        </authorList>
    </citation>
    <scope>NUCLEOTIDE SEQUENCE [LARGE SCALE GENOMIC DNA]</scope>
    <source>
        <strain evidence="14 15">22II-S10r2</strain>
    </source>
</reference>